<dbReference type="PANTHER" id="PTHR47908">
    <property type="match status" value="1"/>
</dbReference>
<reference evidence="2" key="1">
    <citation type="submission" date="2017-07" db="EMBL/GenBank/DDBJ databases">
        <title>Taro Niue Genome Assembly and Annotation.</title>
        <authorList>
            <person name="Atibalentja N."/>
            <person name="Keating K."/>
            <person name="Fields C.J."/>
        </authorList>
    </citation>
    <scope>NUCLEOTIDE SEQUENCE</scope>
    <source>
        <strain evidence="2">Niue_2</strain>
        <tissue evidence="2">Leaf</tissue>
    </source>
</reference>
<evidence type="ECO:0000313" key="2">
    <source>
        <dbReference type="EMBL" id="MQM13642.1"/>
    </source>
</evidence>
<gene>
    <name evidence="2" type="ORF">Taro_046566</name>
</gene>
<proteinExistence type="predicted"/>
<protein>
    <submittedName>
        <fullName evidence="2">Uncharacterized protein</fullName>
    </submittedName>
</protein>
<organism evidence="2 3">
    <name type="scientific">Colocasia esculenta</name>
    <name type="common">Wild taro</name>
    <name type="synonym">Arum esculentum</name>
    <dbReference type="NCBI Taxonomy" id="4460"/>
    <lineage>
        <taxon>Eukaryota</taxon>
        <taxon>Viridiplantae</taxon>
        <taxon>Streptophyta</taxon>
        <taxon>Embryophyta</taxon>
        <taxon>Tracheophyta</taxon>
        <taxon>Spermatophyta</taxon>
        <taxon>Magnoliopsida</taxon>
        <taxon>Liliopsida</taxon>
        <taxon>Araceae</taxon>
        <taxon>Aroideae</taxon>
        <taxon>Colocasieae</taxon>
        <taxon>Colocasia</taxon>
    </lineage>
</organism>
<evidence type="ECO:0000256" key="1">
    <source>
        <dbReference type="PROSITE-ProRule" id="PRU00339"/>
    </source>
</evidence>
<dbReference type="Proteomes" id="UP000652761">
    <property type="component" value="Unassembled WGS sequence"/>
</dbReference>
<dbReference type="InterPro" id="IPR019734">
    <property type="entry name" value="TPR_rpt"/>
</dbReference>
<dbReference type="PANTHER" id="PTHR47908:SF2">
    <property type="entry name" value="TETRATRICOPEPTIDE REPEAT (TPR)-LIKE SUPERFAMILY PROTEIN"/>
    <property type="match status" value="1"/>
</dbReference>
<evidence type="ECO:0000313" key="3">
    <source>
        <dbReference type="Proteomes" id="UP000652761"/>
    </source>
</evidence>
<feature type="repeat" description="TPR" evidence="1">
    <location>
        <begin position="74"/>
        <end position="107"/>
    </location>
</feature>
<keyword evidence="3" id="KW-1185">Reference proteome</keyword>
<dbReference type="PROSITE" id="PS50005">
    <property type="entry name" value="TPR"/>
    <property type="match status" value="1"/>
</dbReference>
<dbReference type="OrthoDB" id="2017782at2759"/>
<accession>A0A843WSS0</accession>
<dbReference type="EMBL" id="NMUH01005762">
    <property type="protein sequence ID" value="MQM13642.1"/>
    <property type="molecule type" value="Genomic_DNA"/>
</dbReference>
<keyword evidence="1" id="KW-0802">TPR repeat</keyword>
<comment type="caution">
    <text evidence="2">The sequence shown here is derived from an EMBL/GenBank/DDBJ whole genome shotgun (WGS) entry which is preliminary data.</text>
</comment>
<name>A0A843WSS0_COLES</name>
<sequence length="109" mass="11985">MSSAFAALSLHQLRPRHASSRHHSPLPRPLFFTIPGQPPLRIPLPPRALPRRLFLPSASFIWDAITGGSSLLEASSAVRHGMLLFRQGDVGGSLAEFDRAIELDPRQKS</sequence>
<dbReference type="GO" id="GO:0009507">
    <property type="term" value="C:chloroplast"/>
    <property type="evidence" value="ECO:0007669"/>
    <property type="project" value="TreeGrafter"/>
</dbReference>
<dbReference type="AlphaFoldDB" id="A0A843WSS0"/>